<protein>
    <recommendedName>
        <fullName evidence="2">TTHB210-like domain-containing protein</fullName>
    </recommendedName>
</protein>
<proteinExistence type="predicted"/>
<dbReference type="AlphaFoldDB" id="A0A5J5K8M4"/>
<organism evidence="3 4">
    <name type="scientific">Microbispora cellulosiformans</name>
    <dbReference type="NCBI Taxonomy" id="2614688"/>
    <lineage>
        <taxon>Bacteria</taxon>
        <taxon>Bacillati</taxon>
        <taxon>Actinomycetota</taxon>
        <taxon>Actinomycetes</taxon>
        <taxon>Streptosporangiales</taxon>
        <taxon>Streptosporangiaceae</taxon>
        <taxon>Microbispora</taxon>
    </lineage>
</organism>
<keyword evidence="1" id="KW-0732">Signal</keyword>
<reference evidence="3 4" key="1">
    <citation type="submission" date="2019-09" db="EMBL/GenBank/DDBJ databases">
        <title>Screening of Novel Bioactive Compounds from Soil-Associated.</title>
        <authorList>
            <person name="Gong X."/>
        </authorList>
    </citation>
    <scope>NUCLEOTIDE SEQUENCE [LARGE SCALE GENOMIC DNA]</scope>
    <source>
        <strain evidence="3 4">Gxj-6</strain>
    </source>
</reference>
<name>A0A5J5K8M4_9ACTN</name>
<dbReference type="EMBL" id="VYTZ01000001">
    <property type="protein sequence ID" value="KAA9381330.1"/>
    <property type="molecule type" value="Genomic_DNA"/>
</dbReference>
<evidence type="ECO:0000256" key="1">
    <source>
        <dbReference type="SAM" id="SignalP"/>
    </source>
</evidence>
<keyword evidence="4" id="KW-1185">Reference proteome</keyword>
<evidence type="ECO:0000259" key="2">
    <source>
        <dbReference type="Pfam" id="PF18197"/>
    </source>
</evidence>
<feature type="domain" description="TTHB210-like" evidence="2">
    <location>
        <begin position="62"/>
        <end position="113"/>
    </location>
</feature>
<feature type="chain" id="PRO_5023860339" description="TTHB210-like domain-containing protein" evidence="1">
    <location>
        <begin position="37"/>
        <end position="276"/>
    </location>
</feature>
<dbReference type="RefSeq" id="WP_150929910.1">
    <property type="nucleotide sequence ID" value="NZ_VYTZ01000001.1"/>
</dbReference>
<comment type="caution">
    <text evidence="3">The sequence shown here is derived from an EMBL/GenBank/DDBJ whole genome shotgun (WGS) entry which is preliminary data.</text>
</comment>
<accession>A0A5J5K8M4</accession>
<dbReference type="Pfam" id="PF18197">
    <property type="entry name" value="TTHB210-like"/>
    <property type="match status" value="1"/>
</dbReference>
<evidence type="ECO:0000313" key="4">
    <source>
        <dbReference type="Proteomes" id="UP000327011"/>
    </source>
</evidence>
<dbReference type="PROSITE" id="PS51257">
    <property type="entry name" value="PROKAR_LIPOPROTEIN"/>
    <property type="match status" value="1"/>
</dbReference>
<feature type="signal peptide" evidence="1">
    <location>
        <begin position="1"/>
        <end position="36"/>
    </location>
</feature>
<dbReference type="InterPro" id="IPR033786">
    <property type="entry name" value="TTHB210-like"/>
</dbReference>
<gene>
    <name evidence="3" type="ORF">F5972_00260</name>
</gene>
<sequence length="276" mass="30946">MNISPPRTPRRYTVVVAALGAAVSLTSGCALNLANAKWYTTTYSGEAQTVGHGTARPYVIIDQDGNPTEVGVRLSATALDGLPTEDTVPPTETILEFPKQAKATVFNHVMLNWYSHGRKPAEIFGEPHFAFHFYTPDHHAVMEIDPKVHPDRAGKVPEKKYIAPDYISEPGNPVEMTKPQMGLHWIDTTRHFGPVGSAEEFREVFVYGSHDGRLIFQEPLATRKWLLTKPTFKSDIRQPQEYQRTGYYPTFYGIKYDAATNDYVISLGGMRMRKAT</sequence>
<dbReference type="Proteomes" id="UP000327011">
    <property type="component" value="Unassembled WGS sequence"/>
</dbReference>
<dbReference type="CDD" id="cd11669">
    <property type="entry name" value="TTHB210-like"/>
    <property type="match status" value="1"/>
</dbReference>
<dbReference type="InterPro" id="IPR040832">
    <property type="entry name" value="TTHB210-like_dom"/>
</dbReference>
<evidence type="ECO:0000313" key="3">
    <source>
        <dbReference type="EMBL" id="KAA9381330.1"/>
    </source>
</evidence>